<keyword evidence="1" id="KW-0732">Signal</keyword>
<dbReference type="InterPro" id="IPR006652">
    <property type="entry name" value="Kelch_1"/>
</dbReference>
<dbReference type="Proteomes" id="UP001597510">
    <property type="component" value="Unassembled WGS sequence"/>
</dbReference>
<dbReference type="InterPro" id="IPR052637">
    <property type="entry name" value="KLHDC3-like"/>
</dbReference>
<dbReference type="EMBL" id="JBHULC010000003">
    <property type="protein sequence ID" value="MFD2519696.1"/>
    <property type="molecule type" value="Genomic_DNA"/>
</dbReference>
<dbReference type="InterPro" id="IPR015915">
    <property type="entry name" value="Kelch-typ_b-propeller"/>
</dbReference>
<reference evidence="3" key="1">
    <citation type="journal article" date="2019" name="Int. J. Syst. Evol. Microbiol.">
        <title>The Global Catalogue of Microorganisms (GCM) 10K type strain sequencing project: providing services to taxonomists for standard genome sequencing and annotation.</title>
        <authorList>
            <consortium name="The Broad Institute Genomics Platform"/>
            <consortium name="The Broad Institute Genome Sequencing Center for Infectious Disease"/>
            <person name="Wu L."/>
            <person name="Ma J."/>
        </authorList>
    </citation>
    <scope>NUCLEOTIDE SEQUENCE [LARGE SCALE GENOMIC DNA]</scope>
    <source>
        <strain evidence="3">KCTC 52344</strain>
    </source>
</reference>
<dbReference type="RefSeq" id="WP_340236449.1">
    <property type="nucleotide sequence ID" value="NZ_JBBEWC010000006.1"/>
</dbReference>
<evidence type="ECO:0000313" key="3">
    <source>
        <dbReference type="Proteomes" id="UP001597510"/>
    </source>
</evidence>
<feature type="signal peptide" evidence="1">
    <location>
        <begin position="1"/>
        <end position="18"/>
    </location>
</feature>
<organism evidence="2 3">
    <name type="scientific">Emticicia soli</name>
    <dbReference type="NCBI Taxonomy" id="2027878"/>
    <lineage>
        <taxon>Bacteria</taxon>
        <taxon>Pseudomonadati</taxon>
        <taxon>Bacteroidota</taxon>
        <taxon>Cytophagia</taxon>
        <taxon>Cytophagales</taxon>
        <taxon>Leadbetterellaceae</taxon>
        <taxon>Emticicia</taxon>
    </lineage>
</organism>
<dbReference type="InterPro" id="IPR011043">
    <property type="entry name" value="Gal_Oxase/kelch_b-propeller"/>
</dbReference>
<gene>
    <name evidence="2" type="ORF">ACFSR2_02300</name>
</gene>
<keyword evidence="3" id="KW-1185">Reference proteome</keyword>
<dbReference type="PANTHER" id="PTHR46461">
    <property type="entry name" value="KELCH DOMAIN-CONTAINING PROTEIN 3"/>
    <property type="match status" value="1"/>
</dbReference>
<dbReference type="Pfam" id="PF01344">
    <property type="entry name" value="Kelch_1"/>
    <property type="match status" value="1"/>
</dbReference>
<sequence length="498" mass="52898">MKKIFYFLLVIGTLNAVAQNSTITPQGTVFPNISLSTTSDISKTPFPLVSQLVYNTNGGITGAGAEGAGYYFWNGTAWKKLAIAPVSGGGGSLPATGIVLSETETNTPLANAGFSLLGKLNNLTFQAYSPSTPSAEWYQNTTYFDVPTGRSGYSACALNNKMFIWGGSRNNSGGTSTYYNTGALYTPVSNFWTATSTTNILARTFHSTVCYGDKAIVWGGSNGSSYVNTGDIYNATTNTWTPMSTTNVPSVRTNNSAVWTGTDMIVWGGVLYNGPPVIYADGGKYNPVNNTWAAISNTSAPSARYGHSAVWTGSKMLVWGGYNGTTYLDDGGIYDPATNTWSPISTTNAPSARSGHRAVWTGTKMLILGGYTPNATAGGAIYDFATNSWTTINAGSAIVGALYAVMLDAKVLVVGSENPTRTELFDPSANSWQSITNNSFAPQYIGSLVSFGNSAISWGGSIYNQFSGTYNYYTEGSVILPSAYQSAQNLPFYLFKKD</sequence>
<name>A0ABW5J4G2_9BACT</name>
<proteinExistence type="predicted"/>
<dbReference type="PANTHER" id="PTHR46461:SF2">
    <property type="entry name" value="ATTRACTIN"/>
    <property type="match status" value="1"/>
</dbReference>
<protein>
    <submittedName>
        <fullName evidence="2">Kelch repeat-containing protein</fullName>
    </submittedName>
</protein>
<feature type="chain" id="PRO_5045812122" evidence="1">
    <location>
        <begin position="19"/>
        <end position="498"/>
    </location>
</feature>
<accession>A0ABW5J4G2</accession>
<dbReference type="Gene3D" id="2.120.10.80">
    <property type="entry name" value="Kelch-type beta propeller"/>
    <property type="match status" value="2"/>
</dbReference>
<comment type="caution">
    <text evidence="2">The sequence shown here is derived from an EMBL/GenBank/DDBJ whole genome shotgun (WGS) entry which is preliminary data.</text>
</comment>
<dbReference type="Pfam" id="PF24681">
    <property type="entry name" value="Kelch_KLHDC2_KLHL20_DRC7"/>
    <property type="match status" value="1"/>
</dbReference>
<dbReference type="SMART" id="SM00612">
    <property type="entry name" value="Kelch"/>
    <property type="match status" value="3"/>
</dbReference>
<dbReference type="SUPFAM" id="SSF50965">
    <property type="entry name" value="Galactose oxidase, central domain"/>
    <property type="match status" value="1"/>
</dbReference>
<dbReference type="SUPFAM" id="SSF117281">
    <property type="entry name" value="Kelch motif"/>
    <property type="match status" value="1"/>
</dbReference>
<evidence type="ECO:0000313" key="2">
    <source>
        <dbReference type="EMBL" id="MFD2519696.1"/>
    </source>
</evidence>
<evidence type="ECO:0000256" key="1">
    <source>
        <dbReference type="SAM" id="SignalP"/>
    </source>
</evidence>